<dbReference type="GO" id="GO:0004497">
    <property type="term" value="F:monooxygenase activity"/>
    <property type="evidence" value="ECO:0007669"/>
    <property type="project" value="UniProtKB-KW"/>
</dbReference>
<dbReference type="Pfam" id="PF22289">
    <property type="entry name" value="DmmA-like_C"/>
    <property type="match status" value="1"/>
</dbReference>
<proteinExistence type="predicted"/>
<gene>
    <name evidence="2" type="ORF">OSB52_05375</name>
</gene>
<keyword evidence="2" id="KW-0560">Oxidoreductase</keyword>
<dbReference type="InterPro" id="IPR048037">
    <property type="entry name" value="DmmA-like_C"/>
</dbReference>
<organism evidence="2 3">
    <name type="scientific">Gordonia aquimaris</name>
    <dbReference type="NCBI Taxonomy" id="2984863"/>
    <lineage>
        <taxon>Bacteria</taxon>
        <taxon>Bacillati</taxon>
        <taxon>Actinomycetota</taxon>
        <taxon>Actinomycetes</taxon>
        <taxon>Mycobacteriales</taxon>
        <taxon>Gordoniaceae</taxon>
        <taxon>Gordonia</taxon>
    </lineage>
</organism>
<dbReference type="AlphaFoldDB" id="A0A9X3I3D3"/>
<dbReference type="EMBL" id="JAPKFM010000004">
    <property type="protein sequence ID" value="MCX2963522.1"/>
    <property type="molecule type" value="Genomic_DNA"/>
</dbReference>
<feature type="domain" description="Dimethylamine monooxygenase subunit DmmA-like C-terminal" evidence="1">
    <location>
        <begin position="123"/>
        <end position="166"/>
    </location>
</feature>
<comment type="caution">
    <text evidence="2">The sequence shown here is derived from an EMBL/GenBank/DDBJ whole genome shotgun (WGS) entry which is preliminary data.</text>
</comment>
<accession>A0A9X3I3D3</accession>
<sequence length="182" mass="19187">MSQIAYSSIPAWARPAAPTDDAPFDLSGRSYIIVGVGPAATEPVHRWATTVGSDNLCCALTFEDVDQAAATLRHELLRARVGVRVVILAPRGAALALRGVATTAGLMDDEIGVTVVGVDAIEVFCSHCTALTRTDLGVDDIIDCAGCGRHLLIYHHVSRRSGHYLGFMVDAETASVAEGVTQ</sequence>
<reference evidence="2" key="1">
    <citation type="submission" date="2022-10" db="EMBL/GenBank/DDBJ databases">
        <title>WGS of marine actinomycetes from Thailand.</title>
        <authorList>
            <person name="Thawai C."/>
        </authorList>
    </citation>
    <scope>NUCLEOTIDE SEQUENCE</scope>
    <source>
        <strain evidence="2">SW21</strain>
    </source>
</reference>
<keyword evidence="3" id="KW-1185">Reference proteome</keyword>
<name>A0A9X3I3D3_9ACTN</name>
<dbReference type="Proteomes" id="UP001143347">
    <property type="component" value="Unassembled WGS sequence"/>
</dbReference>
<evidence type="ECO:0000313" key="2">
    <source>
        <dbReference type="EMBL" id="MCX2963522.1"/>
    </source>
</evidence>
<keyword evidence="2" id="KW-0503">Monooxygenase</keyword>
<protein>
    <submittedName>
        <fullName evidence="2">Dimethylamine monooxygenase subunit DmmA family protein</fullName>
    </submittedName>
</protein>
<evidence type="ECO:0000259" key="1">
    <source>
        <dbReference type="Pfam" id="PF22289"/>
    </source>
</evidence>
<dbReference type="NCBIfam" id="NF041259">
    <property type="entry name" value="mono_DmmA_fam"/>
    <property type="match status" value="1"/>
</dbReference>
<dbReference type="RefSeq" id="WP_266060587.1">
    <property type="nucleotide sequence ID" value="NZ_JAPKFM010000004.1"/>
</dbReference>
<evidence type="ECO:0000313" key="3">
    <source>
        <dbReference type="Proteomes" id="UP001143347"/>
    </source>
</evidence>